<dbReference type="FunFam" id="3.30.160.60:FF:002090">
    <property type="entry name" value="Zinc finger protein 473"/>
    <property type="match status" value="1"/>
</dbReference>
<reference evidence="15" key="1">
    <citation type="journal article" date="2022" name="bioRxiv">
        <title>Sequencing and chromosome-scale assembly of the giantPleurodeles waltlgenome.</title>
        <authorList>
            <person name="Brown T."/>
            <person name="Elewa A."/>
            <person name="Iarovenko S."/>
            <person name="Subramanian E."/>
            <person name="Araus A.J."/>
            <person name="Petzold A."/>
            <person name="Susuki M."/>
            <person name="Suzuki K.-i.T."/>
            <person name="Hayashi T."/>
            <person name="Toyoda A."/>
            <person name="Oliveira C."/>
            <person name="Osipova E."/>
            <person name="Leigh N.D."/>
            <person name="Simon A."/>
            <person name="Yun M.H."/>
        </authorList>
    </citation>
    <scope>NUCLEOTIDE SEQUENCE</scope>
    <source>
        <strain evidence="15">20211129_DDA</strain>
        <tissue evidence="15">Liver</tissue>
    </source>
</reference>
<dbReference type="GO" id="GO:0006355">
    <property type="term" value="P:regulation of DNA-templated transcription"/>
    <property type="evidence" value="ECO:0007669"/>
    <property type="project" value="InterPro"/>
</dbReference>
<dbReference type="InterPro" id="IPR036236">
    <property type="entry name" value="Znf_C2H2_sf"/>
</dbReference>
<comment type="similarity">
    <text evidence="2">Belongs to the krueppel C2H2-type zinc-finger protein family.</text>
</comment>
<keyword evidence="4" id="KW-0677">Repeat</keyword>
<gene>
    <name evidence="15" type="ORF">NDU88_007785</name>
</gene>
<evidence type="ECO:0000259" key="14">
    <source>
        <dbReference type="PROSITE" id="PS50805"/>
    </source>
</evidence>
<evidence type="ECO:0000256" key="12">
    <source>
        <dbReference type="SAM" id="MobiDB-lite"/>
    </source>
</evidence>
<evidence type="ECO:0000256" key="5">
    <source>
        <dbReference type="ARBA" id="ARBA00022771"/>
    </source>
</evidence>
<dbReference type="FunFam" id="3.30.160.60:FF:000506">
    <property type="entry name" value="Zinc finger protein 23"/>
    <property type="match status" value="1"/>
</dbReference>
<organism evidence="15 16">
    <name type="scientific">Pleurodeles waltl</name>
    <name type="common">Iberian ribbed newt</name>
    <dbReference type="NCBI Taxonomy" id="8319"/>
    <lineage>
        <taxon>Eukaryota</taxon>
        <taxon>Metazoa</taxon>
        <taxon>Chordata</taxon>
        <taxon>Craniata</taxon>
        <taxon>Vertebrata</taxon>
        <taxon>Euteleostomi</taxon>
        <taxon>Amphibia</taxon>
        <taxon>Batrachia</taxon>
        <taxon>Caudata</taxon>
        <taxon>Salamandroidea</taxon>
        <taxon>Salamandridae</taxon>
        <taxon>Pleurodelinae</taxon>
        <taxon>Pleurodeles</taxon>
    </lineage>
</organism>
<sequence>METQIPFIDASCCFSDDDWNLLQEWQKELCGNVMKEIHRALISLGPLIASTVFSLRTKGPELLHPLDSNESERRDSVSSSPSDPSTSHCELFIIKKEENSHMSSPQETDERHVCLSTEEPGSTFIDHLGEEIEESNANPDSGVPLITAVFSLSTRPEEGSCVQETTEPEMRTSGMLDSGSMLVIESTTCGENKTFIPNSAHNQYQILQSDDRRTFYTDGKKAIKRIGNRLYLQKYHLVKKRFPCTYCGKSFIQKSYLLRHQRTHTGEKPFSCTECTKSFTQLSILQRHQRSHTGEKPFLCTECGKTFSQQAGLKRHQKIHMDETEKPFPCFECGKCFVYKSDFQRHQRIHAKKSFVYKLEFQQDHRIQIGEKPFPCTECGKSFTHQGTLKRHLKIHSGDIEKHFSCNECGKGFVYKSDFERHQRIHTGEKPFICPECGKRFTRRSVLRSHQRSHNEATFMQSL</sequence>
<keyword evidence="16" id="KW-1185">Reference proteome</keyword>
<dbReference type="Gene3D" id="3.30.160.60">
    <property type="entry name" value="Classic Zinc Finger"/>
    <property type="match status" value="7"/>
</dbReference>
<feature type="compositionally biased region" description="Low complexity" evidence="12">
    <location>
        <begin position="77"/>
        <end position="87"/>
    </location>
</feature>
<dbReference type="InterPro" id="IPR050758">
    <property type="entry name" value="Znf_C2H2-type"/>
</dbReference>
<keyword evidence="7" id="KW-0805">Transcription regulation</keyword>
<evidence type="ECO:0000256" key="7">
    <source>
        <dbReference type="ARBA" id="ARBA00023015"/>
    </source>
</evidence>
<dbReference type="PANTHER" id="PTHR23234">
    <property type="entry name" value="ZNF44 PROTEIN"/>
    <property type="match status" value="1"/>
</dbReference>
<dbReference type="PROSITE" id="PS50805">
    <property type="entry name" value="KRAB"/>
    <property type="match status" value="1"/>
</dbReference>
<evidence type="ECO:0000256" key="10">
    <source>
        <dbReference type="ARBA" id="ARBA00023242"/>
    </source>
</evidence>
<feature type="domain" description="C2H2-type" evidence="13">
    <location>
        <begin position="328"/>
        <end position="355"/>
    </location>
</feature>
<name>A0AAV7STQ2_PLEWA</name>
<evidence type="ECO:0000256" key="4">
    <source>
        <dbReference type="ARBA" id="ARBA00022737"/>
    </source>
</evidence>
<evidence type="ECO:0000313" key="16">
    <source>
        <dbReference type="Proteomes" id="UP001066276"/>
    </source>
</evidence>
<dbReference type="Proteomes" id="UP001066276">
    <property type="component" value="Chromosome 4_2"/>
</dbReference>
<evidence type="ECO:0000256" key="9">
    <source>
        <dbReference type="ARBA" id="ARBA00023163"/>
    </source>
</evidence>
<feature type="domain" description="KRAB" evidence="14">
    <location>
        <begin position="5"/>
        <end position="85"/>
    </location>
</feature>
<dbReference type="SMART" id="SM00349">
    <property type="entry name" value="KRAB"/>
    <property type="match status" value="1"/>
</dbReference>
<dbReference type="SMART" id="SM00355">
    <property type="entry name" value="ZnF_C2H2"/>
    <property type="match status" value="7"/>
</dbReference>
<dbReference type="FunFam" id="3.30.160.60:FF:000136">
    <property type="entry name" value="GLI family zinc finger 4"/>
    <property type="match status" value="1"/>
</dbReference>
<keyword evidence="8" id="KW-0238">DNA-binding</keyword>
<dbReference type="FunFam" id="3.30.160.60:FF:002343">
    <property type="entry name" value="Zinc finger protein 33A"/>
    <property type="match status" value="2"/>
</dbReference>
<evidence type="ECO:0000256" key="2">
    <source>
        <dbReference type="ARBA" id="ARBA00006991"/>
    </source>
</evidence>
<keyword evidence="5 11" id="KW-0863">Zinc-finger</keyword>
<feature type="domain" description="C2H2-type" evidence="13">
    <location>
        <begin position="298"/>
        <end position="325"/>
    </location>
</feature>
<proteinExistence type="inferred from homology"/>
<evidence type="ECO:0000256" key="11">
    <source>
        <dbReference type="PROSITE-ProRule" id="PRU00042"/>
    </source>
</evidence>
<evidence type="ECO:0000256" key="1">
    <source>
        <dbReference type="ARBA" id="ARBA00004123"/>
    </source>
</evidence>
<protein>
    <submittedName>
        <fullName evidence="15">Uncharacterized protein</fullName>
    </submittedName>
</protein>
<comment type="caution">
    <text evidence="15">The sequence shown here is derived from an EMBL/GenBank/DDBJ whole genome shotgun (WGS) entry which is preliminary data.</text>
</comment>
<dbReference type="EMBL" id="JANPWB010000008">
    <property type="protein sequence ID" value="KAJ1167393.1"/>
    <property type="molecule type" value="Genomic_DNA"/>
</dbReference>
<dbReference type="FunFam" id="3.30.160.60:FF:000100">
    <property type="entry name" value="Zinc finger 45-like"/>
    <property type="match status" value="2"/>
</dbReference>
<evidence type="ECO:0000256" key="8">
    <source>
        <dbReference type="ARBA" id="ARBA00023125"/>
    </source>
</evidence>
<feature type="domain" description="C2H2-type" evidence="13">
    <location>
        <begin position="270"/>
        <end position="297"/>
    </location>
</feature>
<dbReference type="SUPFAM" id="SSF57667">
    <property type="entry name" value="beta-beta-alpha zinc fingers"/>
    <property type="match status" value="5"/>
</dbReference>
<dbReference type="SUPFAM" id="SSF109640">
    <property type="entry name" value="KRAB domain (Kruppel-associated box)"/>
    <property type="match status" value="1"/>
</dbReference>
<comment type="subcellular location">
    <subcellularLocation>
        <location evidence="1">Nucleus</location>
    </subcellularLocation>
</comment>
<feature type="domain" description="C2H2-type" evidence="13">
    <location>
        <begin position="432"/>
        <end position="459"/>
    </location>
</feature>
<feature type="domain" description="C2H2-type" evidence="13">
    <location>
        <begin position="404"/>
        <end position="431"/>
    </location>
</feature>
<dbReference type="Pfam" id="PF01352">
    <property type="entry name" value="KRAB"/>
    <property type="match status" value="1"/>
</dbReference>
<dbReference type="Pfam" id="PF00096">
    <property type="entry name" value="zf-C2H2"/>
    <property type="match status" value="7"/>
</dbReference>
<dbReference type="PANTHER" id="PTHR23234:SF10">
    <property type="entry name" value="RIKEN CDNA 6720489N17 GENE-RELATED"/>
    <property type="match status" value="1"/>
</dbReference>
<dbReference type="CDD" id="cd07765">
    <property type="entry name" value="KRAB_A-box"/>
    <property type="match status" value="1"/>
</dbReference>
<evidence type="ECO:0000256" key="6">
    <source>
        <dbReference type="ARBA" id="ARBA00022833"/>
    </source>
</evidence>
<keyword evidence="3" id="KW-0479">Metal-binding</keyword>
<evidence type="ECO:0000256" key="3">
    <source>
        <dbReference type="ARBA" id="ARBA00022723"/>
    </source>
</evidence>
<dbReference type="GO" id="GO:0005634">
    <property type="term" value="C:nucleus"/>
    <property type="evidence" value="ECO:0007669"/>
    <property type="project" value="UniProtKB-SubCell"/>
</dbReference>
<keyword evidence="6" id="KW-0862">Zinc</keyword>
<dbReference type="Gene3D" id="6.10.140.140">
    <property type="match status" value="1"/>
</dbReference>
<dbReference type="InterPro" id="IPR013087">
    <property type="entry name" value="Znf_C2H2_type"/>
</dbReference>
<dbReference type="PROSITE" id="PS00028">
    <property type="entry name" value="ZINC_FINGER_C2H2_1"/>
    <property type="match status" value="7"/>
</dbReference>
<evidence type="ECO:0000259" key="13">
    <source>
        <dbReference type="PROSITE" id="PS50157"/>
    </source>
</evidence>
<dbReference type="InterPro" id="IPR001909">
    <property type="entry name" value="KRAB"/>
</dbReference>
<dbReference type="PROSITE" id="PS50157">
    <property type="entry name" value="ZINC_FINGER_C2H2_2"/>
    <property type="match status" value="7"/>
</dbReference>
<feature type="region of interest" description="Disordered" evidence="12">
    <location>
        <begin position="63"/>
        <end position="88"/>
    </location>
</feature>
<dbReference type="AlphaFoldDB" id="A0AAV7STQ2"/>
<keyword evidence="10" id="KW-0539">Nucleus</keyword>
<dbReference type="GO" id="GO:0008270">
    <property type="term" value="F:zinc ion binding"/>
    <property type="evidence" value="ECO:0007669"/>
    <property type="project" value="UniProtKB-KW"/>
</dbReference>
<dbReference type="GO" id="GO:0003677">
    <property type="term" value="F:DNA binding"/>
    <property type="evidence" value="ECO:0007669"/>
    <property type="project" value="UniProtKB-KW"/>
</dbReference>
<evidence type="ECO:0000313" key="15">
    <source>
        <dbReference type="EMBL" id="KAJ1167393.1"/>
    </source>
</evidence>
<feature type="domain" description="C2H2-type" evidence="13">
    <location>
        <begin position="374"/>
        <end position="401"/>
    </location>
</feature>
<keyword evidence="9" id="KW-0804">Transcription</keyword>
<dbReference type="InterPro" id="IPR036051">
    <property type="entry name" value="KRAB_dom_sf"/>
</dbReference>
<accession>A0AAV7STQ2</accession>
<feature type="domain" description="C2H2-type" evidence="13">
    <location>
        <begin position="242"/>
        <end position="269"/>
    </location>
</feature>